<comment type="similarity">
    <text evidence="4 17">Belongs to the HMBS family.</text>
</comment>
<dbReference type="PRINTS" id="PR00151">
    <property type="entry name" value="PORPHBDMNASE"/>
</dbReference>
<dbReference type="FunFam" id="3.40.190.10:FF:000004">
    <property type="entry name" value="Porphobilinogen deaminase"/>
    <property type="match status" value="1"/>
</dbReference>
<dbReference type="PANTHER" id="PTHR45790">
    <property type="entry name" value="SIROHEME SYNTHASE-RELATED"/>
    <property type="match status" value="1"/>
</dbReference>
<keyword evidence="13 17" id="KW-0627">Porphyrin biosynthesis</keyword>
<feature type="domain" description="Porphobilinogen deaminase C-terminal" evidence="23">
    <location>
        <begin position="225"/>
        <end position="298"/>
    </location>
</feature>
<dbReference type="EC" id="2.5.1.61" evidence="17"/>
<dbReference type="InterPro" id="IPR035996">
    <property type="entry name" value="4pyrrol_Methylase_sf"/>
</dbReference>
<dbReference type="GO" id="GO:0032259">
    <property type="term" value="P:methylation"/>
    <property type="evidence" value="ECO:0007669"/>
    <property type="project" value="UniProtKB-KW"/>
</dbReference>
<dbReference type="Gene3D" id="3.30.950.10">
    <property type="entry name" value="Methyltransferase, Cobalt-precorrin-4 Transmethylase, Domain 2"/>
    <property type="match status" value="1"/>
</dbReference>
<feature type="compositionally biased region" description="Polar residues" evidence="19">
    <location>
        <begin position="837"/>
        <end position="846"/>
    </location>
</feature>
<dbReference type="Gene3D" id="3.40.1010.10">
    <property type="entry name" value="Cobalt-precorrin-4 Transmethylase, Domain 1"/>
    <property type="match status" value="1"/>
</dbReference>
<dbReference type="InterPro" id="IPR000878">
    <property type="entry name" value="4pyrrol_Mease"/>
</dbReference>
<proteinExistence type="inferred from homology"/>
<dbReference type="NCBIfam" id="TIGR01469">
    <property type="entry name" value="cobA_cysG_Cterm"/>
    <property type="match status" value="1"/>
</dbReference>
<dbReference type="InterPro" id="IPR006367">
    <property type="entry name" value="Sirohaem_synthase_N"/>
</dbReference>
<dbReference type="Gene3D" id="3.40.50.720">
    <property type="entry name" value="NAD(P)-binding Rossmann-like Domain"/>
    <property type="match status" value="1"/>
</dbReference>
<dbReference type="GO" id="GO:0006782">
    <property type="term" value="P:protoporphyrinogen IX biosynthetic process"/>
    <property type="evidence" value="ECO:0007669"/>
    <property type="project" value="UniProtKB-UniRule"/>
</dbReference>
<evidence type="ECO:0000256" key="6">
    <source>
        <dbReference type="ARBA" id="ARBA00022573"/>
    </source>
</evidence>
<dbReference type="RefSeq" id="WP_308451581.1">
    <property type="nucleotide sequence ID" value="NZ_JAJEPU010000028.1"/>
</dbReference>
<dbReference type="Pfam" id="PF01379">
    <property type="entry name" value="Porphobil_deam"/>
    <property type="match status" value="1"/>
</dbReference>
<comment type="subunit">
    <text evidence="5 17">Monomer.</text>
</comment>
<feature type="domain" description="Porphobilinogen deaminase N-terminal" evidence="21">
    <location>
        <begin position="3"/>
        <end position="208"/>
    </location>
</feature>
<dbReference type="Pfam" id="PF03900">
    <property type="entry name" value="Porphobil_deamC"/>
    <property type="match status" value="1"/>
</dbReference>
<comment type="cofactor">
    <cofactor evidence="17">
        <name>dipyrromethane</name>
        <dbReference type="ChEBI" id="CHEBI:60342"/>
    </cofactor>
    <text evidence="17">Binds 1 dipyrromethane group covalently.</text>
</comment>
<dbReference type="InterPro" id="IPR003043">
    <property type="entry name" value="Uropor_MeTrfase_CS"/>
</dbReference>
<dbReference type="Gene3D" id="3.30.160.40">
    <property type="entry name" value="Porphobilinogen deaminase, C-terminal domain"/>
    <property type="match status" value="1"/>
</dbReference>
<dbReference type="InterPro" id="IPR014777">
    <property type="entry name" value="4pyrrole_Mease_sub1"/>
</dbReference>
<evidence type="ECO:0000256" key="2">
    <source>
        <dbReference type="ARBA" id="ARBA00004735"/>
    </source>
</evidence>
<keyword evidence="8 17" id="KW-0808">Transferase</keyword>
<evidence type="ECO:0000256" key="18">
    <source>
        <dbReference type="RuleBase" id="RU003960"/>
    </source>
</evidence>
<feature type="modified residue" description="S-(dipyrrolylmethanemethyl)cysteine" evidence="17">
    <location>
        <position position="240"/>
    </location>
</feature>
<evidence type="ECO:0000256" key="10">
    <source>
        <dbReference type="ARBA" id="ARBA00023002"/>
    </source>
</evidence>
<dbReference type="NCBIfam" id="TIGR00212">
    <property type="entry name" value="hemC"/>
    <property type="match status" value="1"/>
</dbReference>
<evidence type="ECO:0000256" key="1">
    <source>
        <dbReference type="ARBA" id="ARBA00002869"/>
    </source>
</evidence>
<evidence type="ECO:0000256" key="4">
    <source>
        <dbReference type="ARBA" id="ARBA00005638"/>
    </source>
</evidence>
<dbReference type="SUPFAM" id="SSF53790">
    <property type="entry name" value="Tetrapyrrole methylase"/>
    <property type="match status" value="1"/>
</dbReference>
<dbReference type="Pfam" id="PF13241">
    <property type="entry name" value="NAD_binding_7"/>
    <property type="match status" value="1"/>
</dbReference>
<evidence type="ECO:0000256" key="19">
    <source>
        <dbReference type="SAM" id="MobiDB-lite"/>
    </source>
</evidence>
<dbReference type="InterPro" id="IPR003754">
    <property type="entry name" value="4pyrrol_synth_uPrphyn_synth"/>
</dbReference>
<evidence type="ECO:0000256" key="12">
    <source>
        <dbReference type="ARBA" id="ARBA00023239"/>
    </source>
</evidence>
<dbReference type="CDD" id="cd06578">
    <property type="entry name" value="HemD"/>
    <property type="match status" value="1"/>
</dbReference>
<feature type="region of interest" description="Disordered" evidence="19">
    <location>
        <begin position="829"/>
        <end position="861"/>
    </location>
</feature>
<dbReference type="NCBIfam" id="TIGR01470">
    <property type="entry name" value="cysG_Nterm"/>
    <property type="match status" value="1"/>
</dbReference>
<dbReference type="Gene3D" id="3.40.50.10090">
    <property type="match status" value="2"/>
</dbReference>
<comment type="pathway">
    <text evidence="3">Porphyrin-containing compound metabolism; siroheme biosynthesis; sirohydrochlorin from precorrin-2: step 1/1.</text>
</comment>
<keyword evidence="6" id="KW-0169">Cobalamin biosynthesis</keyword>
<dbReference type="GO" id="GO:0004852">
    <property type="term" value="F:uroporphyrinogen-III synthase activity"/>
    <property type="evidence" value="ECO:0007669"/>
    <property type="project" value="InterPro"/>
</dbReference>
<evidence type="ECO:0000256" key="8">
    <source>
        <dbReference type="ARBA" id="ARBA00022679"/>
    </source>
</evidence>
<dbReference type="SUPFAM" id="SSF69618">
    <property type="entry name" value="HemD-like"/>
    <property type="match status" value="1"/>
</dbReference>
<dbReference type="FunFam" id="3.30.950.10:FF:000001">
    <property type="entry name" value="Siroheme synthase"/>
    <property type="match status" value="1"/>
</dbReference>
<feature type="domain" description="Tetrapyrrole biosynthesis uroporphyrinogen III synthase" evidence="22">
    <location>
        <begin position="573"/>
        <end position="793"/>
    </location>
</feature>
<dbReference type="EMBL" id="JAJEPU010000028">
    <property type="protein sequence ID" value="MCC2165217.1"/>
    <property type="molecule type" value="Genomic_DNA"/>
</dbReference>
<dbReference type="InterPro" id="IPR022417">
    <property type="entry name" value="Porphobilin_deaminase_N"/>
</dbReference>
<evidence type="ECO:0000259" key="23">
    <source>
        <dbReference type="Pfam" id="PF03900"/>
    </source>
</evidence>
<evidence type="ECO:0000256" key="15">
    <source>
        <dbReference type="ARBA" id="ARBA00047561"/>
    </source>
</evidence>
<dbReference type="InterPro" id="IPR000860">
    <property type="entry name" value="HemC"/>
</dbReference>
<dbReference type="SUPFAM" id="SSF54782">
    <property type="entry name" value="Porphobilinogen deaminase (hydroxymethylbilane synthase), C-terminal domain"/>
    <property type="match status" value="1"/>
</dbReference>
<keyword evidence="9" id="KW-0949">S-adenosyl-L-methionine</keyword>
<dbReference type="CDD" id="cd11642">
    <property type="entry name" value="SUMT"/>
    <property type="match status" value="1"/>
</dbReference>
<dbReference type="GO" id="GO:0004418">
    <property type="term" value="F:hydroxymethylbilane synthase activity"/>
    <property type="evidence" value="ECO:0007669"/>
    <property type="project" value="UniProtKB-UniRule"/>
</dbReference>
<evidence type="ECO:0000256" key="14">
    <source>
        <dbReference type="ARBA" id="ARBA00023268"/>
    </source>
</evidence>
<evidence type="ECO:0000313" key="25">
    <source>
        <dbReference type="Proteomes" id="UP001198962"/>
    </source>
</evidence>
<dbReference type="GO" id="GO:0004851">
    <property type="term" value="F:uroporphyrin-III C-methyltransferase activity"/>
    <property type="evidence" value="ECO:0007669"/>
    <property type="project" value="UniProtKB-ARBA"/>
</dbReference>
<dbReference type="SUPFAM" id="SSF53850">
    <property type="entry name" value="Periplasmic binding protein-like II"/>
    <property type="match status" value="1"/>
</dbReference>
<comment type="pathway">
    <text evidence="2">Porphyrin-containing compound metabolism; protoporphyrin-IX biosynthesis; coproporphyrinogen-III from 5-aminolevulinate: step 2/4.</text>
</comment>
<accession>A0AAE3ASL3</accession>
<dbReference type="GO" id="GO:0005737">
    <property type="term" value="C:cytoplasm"/>
    <property type="evidence" value="ECO:0007669"/>
    <property type="project" value="UniProtKB-UniRule"/>
</dbReference>
<keyword evidence="25" id="KW-1185">Reference proteome</keyword>
<evidence type="ECO:0000256" key="5">
    <source>
        <dbReference type="ARBA" id="ARBA00011245"/>
    </source>
</evidence>
<dbReference type="FunFam" id="3.40.190.10:FF:000005">
    <property type="entry name" value="Porphobilinogen deaminase"/>
    <property type="match status" value="1"/>
</dbReference>
<dbReference type="AlphaFoldDB" id="A0AAE3ASL3"/>
<dbReference type="GO" id="GO:0043115">
    <property type="term" value="F:precorrin-2 dehydrogenase activity"/>
    <property type="evidence" value="ECO:0007669"/>
    <property type="project" value="UniProtKB-EC"/>
</dbReference>
<evidence type="ECO:0000256" key="9">
    <source>
        <dbReference type="ARBA" id="ARBA00022691"/>
    </source>
</evidence>
<gene>
    <name evidence="17 24" type="primary">hemC</name>
    <name evidence="24" type="ORF">LKD32_10075</name>
</gene>
<evidence type="ECO:0000256" key="17">
    <source>
        <dbReference type="HAMAP-Rule" id="MF_00260"/>
    </source>
</evidence>
<dbReference type="InterPro" id="IPR050161">
    <property type="entry name" value="Siro_Cobalamin_biosynth"/>
</dbReference>
<dbReference type="InterPro" id="IPR036291">
    <property type="entry name" value="NAD(P)-bd_dom_sf"/>
</dbReference>
<dbReference type="FunFam" id="3.40.1010.10:FF:000001">
    <property type="entry name" value="Siroheme synthase"/>
    <property type="match status" value="1"/>
</dbReference>
<evidence type="ECO:0000256" key="7">
    <source>
        <dbReference type="ARBA" id="ARBA00022603"/>
    </source>
</evidence>
<keyword evidence="14" id="KW-0511">Multifunctional enzyme</keyword>
<dbReference type="InterPro" id="IPR014776">
    <property type="entry name" value="4pyrrole_Mease_sub2"/>
</dbReference>
<comment type="miscellaneous">
    <text evidence="17">The porphobilinogen subunits are added to the dipyrromethane group.</text>
</comment>
<evidence type="ECO:0000313" key="24">
    <source>
        <dbReference type="EMBL" id="MCC2165217.1"/>
    </source>
</evidence>
<evidence type="ECO:0000259" key="21">
    <source>
        <dbReference type="Pfam" id="PF01379"/>
    </source>
</evidence>
<comment type="function">
    <text evidence="1 17">Tetrapolymerization of the monopyrrole PBG into the hydroxymethylbilane pre-uroporphyrinogen in several discrete steps.</text>
</comment>
<comment type="caution">
    <text evidence="24">The sequence shown here is derived from an EMBL/GenBank/DDBJ whole genome shotgun (WGS) entry which is preliminary data.</text>
</comment>
<dbReference type="Proteomes" id="UP001198962">
    <property type="component" value="Unassembled WGS sequence"/>
</dbReference>
<evidence type="ECO:0000256" key="13">
    <source>
        <dbReference type="ARBA" id="ARBA00023244"/>
    </source>
</evidence>
<dbReference type="InterPro" id="IPR006366">
    <property type="entry name" value="CobA/CysG_C"/>
</dbReference>
<organism evidence="24 25">
    <name type="scientific">Brotaphodocola catenula</name>
    <dbReference type="NCBI Taxonomy" id="2885361"/>
    <lineage>
        <taxon>Bacteria</taxon>
        <taxon>Bacillati</taxon>
        <taxon>Bacillota</taxon>
        <taxon>Clostridia</taxon>
        <taxon>Lachnospirales</taxon>
        <taxon>Lachnospiraceae</taxon>
        <taxon>Brotaphodocola</taxon>
    </lineage>
</organism>
<sequence length="1017" mass="111862">MKLRIGTRKSRLAMVQTEMVKQKLEECFPDLEIEVIPMSTKGDKILDRSLTSFGGKGVFTKELEEALLRNEIDLAVHSAKDMPMEFPKGLAMGAVLTRAEASDVLVTRSGIPARELPAGSVIGTSSLRRQIEIRSLNPQVFTKMLRGNVQTRLEKLRNGEYDGILLAAAGLERLELQNPEDLHLEYLDKELFIPAAGQGILALEIRDGELGEIMQAIHSPEAAIQLRAEREFLTILGGSCNAPCGAYCRKEDDKLVMTVMYARDGVHPVFRRGGVELPEIATSAEGLECGLEIAEKLADSLAIQVRFRPVYLVGAGPGDAGLFTRKGLECVRNADVIVYDNLISGSILNEARLDAELIYAGKRSGQHSMKQEEISQLLVQLAMTGKSVVRLKGGDPYIFGRGGEEALELTRHGIPFEIVPGISSSYSVPAYAGIPVTHRKLASSFHVITGHEGVGKAQESLNYEVLAKEEGTLVFLMGLRHLGEISRRLIEGGKPADTPSAVIQNGTTANQKVAFSDLAHIAEEAERCGIQTPAITVVGPVVGLEKKLSWFGSGRPLSGKRVLVTGTRYISQELEDELRPLGAETIAVSLIESRLLDNAQVRRALDNMGSYQWLVFTSSNGVDLFFEAMRRADRDLRCLMHLKFAAIGRKTESALKEHGFRCDFVPENFSGTDLAREWIPTLNGDERVLLMRAKEGSEVLPRKLKEAGIDFDDVPLYETWVDTRRKEELNRIIHQVDYVAVASSSAARALCNMLEEKEFDAKIISIGPYTTRTVREMGLPVYADAVEYTASGIASVILADTEEEHYAPVEKIKSDRVVKDSELYREAIRSREEQASDQETQAQKNADNAEDTNKQEGQESETPTAYFPLFFNLNGADVLIVGAGKIASRRASVLADFGAEVTVIAPEGCTAMRQLETEGKILWKHRPFTLSDLDGRKMALAITDDASLNMRIAKQGKEKGILVNNAGDKEQCDFYFPGIAREGSLVAGVTASGADHHLARTVTEKLKEWMETQKSEK</sequence>
<keyword evidence="11" id="KW-0520">NAD</keyword>
<dbReference type="NCBIfam" id="NF004790">
    <property type="entry name" value="PRK06136.1"/>
    <property type="match status" value="1"/>
</dbReference>
<evidence type="ECO:0000256" key="11">
    <source>
        <dbReference type="ARBA" id="ARBA00023027"/>
    </source>
</evidence>
<protein>
    <recommendedName>
        <fullName evidence="17">Porphobilinogen deaminase</fullName>
        <shortName evidence="17">PBG</shortName>
        <ecNumber evidence="17">2.5.1.61</ecNumber>
    </recommendedName>
    <alternativeName>
        <fullName evidence="17">Hydroxymethylbilane synthase</fullName>
        <shortName evidence="17">HMBS</shortName>
    </alternativeName>
    <alternativeName>
        <fullName evidence="17">Pre-uroporphyrinogen synthase</fullName>
    </alternativeName>
</protein>
<dbReference type="InterPro" id="IPR036108">
    <property type="entry name" value="4pyrrol_syn_uPrphyn_synt_sf"/>
</dbReference>
<reference evidence="24" key="1">
    <citation type="submission" date="2021-10" db="EMBL/GenBank/DDBJ databases">
        <title>Anaerobic single-cell dispensing facilitates the cultivation of human gut bacteria.</title>
        <authorList>
            <person name="Afrizal A."/>
        </authorList>
    </citation>
    <scope>NUCLEOTIDE SEQUENCE</scope>
    <source>
        <strain evidence="24">CLA-AA-H274</strain>
    </source>
</reference>
<name>A0AAE3ASL3_9FIRM</name>
<dbReference type="GO" id="GO:0009236">
    <property type="term" value="P:cobalamin biosynthetic process"/>
    <property type="evidence" value="ECO:0007669"/>
    <property type="project" value="UniProtKB-KW"/>
</dbReference>
<dbReference type="InterPro" id="IPR036803">
    <property type="entry name" value="Porphobilinogen_deaminase_C_sf"/>
</dbReference>
<dbReference type="Pfam" id="PF00590">
    <property type="entry name" value="TP_methylase"/>
    <property type="match status" value="1"/>
</dbReference>
<evidence type="ECO:0000256" key="16">
    <source>
        <dbReference type="ARBA" id="ARBA00048169"/>
    </source>
</evidence>
<keyword evidence="10" id="KW-0560">Oxidoreductase</keyword>
<dbReference type="PANTHER" id="PTHR45790:SF3">
    <property type="entry name" value="S-ADENOSYL-L-METHIONINE-DEPENDENT UROPORPHYRINOGEN III METHYLTRANSFERASE, CHLOROPLASTIC"/>
    <property type="match status" value="1"/>
</dbReference>
<comment type="similarity">
    <text evidence="18">Belongs to the precorrin methyltransferase family.</text>
</comment>
<keyword evidence="12" id="KW-0456">Lyase</keyword>
<dbReference type="HAMAP" id="MF_00260">
    <property type="entry name" value="Porphobil_deam"/>
    <property type="match status" value="1"/>
</dbReference>
<dbReference type="PROSITE" id="PS00840">
    <property type="entry name" value="SUMT_2"/>
    <property type="match status" value="1"/>
</dbReference>
<evidence type="ECO:0000256" key="3">
    <source>
        <dbReference type="ARBA" id="ARBA00005010"/>
    </source>
</evidence>
<dbReference type="SUPFAM" id="SSF51735">
    <property type="entry name" value="NAD(P)-binding Rossmann-fold domains"/>
    <property type="match status" value="1"/>
</dbReference>
<comment type="catalytic activity">
    <reaction evidence="15">
        <text>precorrin-2 + NAD(+) = sirohydrochlorin + NADH + 2 H(+)</text>
        <dbReference type="Rhea" id="RHEA:15613"/>
        <dbReference type="ChEBI" id="CHEBI:15378"/>
        <dbReference type="ChEBI" id="CHEBI:57540"/>
        <dbReference type="ChEBI" id="CHEBI:57945"/>
        <dbReference type="ChEBI" id="CHEBI:58351"/>
        <dbReference type="ChEBI" id="CHEBI:58827"/>
        <dbReference type="EC" id="1.3.1.76"/>
    </reaction>
</comment>
<feature type="domain" description="Tetrapyrrole methylase" evidence="20">
    <location>
        <begin position="310"/>
        <end position="521"/>
    </location>
</feature>
<evidence type="ECO:0000259" key="22">
    <source>
        <dbReference type="Pfam" id="PF02602"/>
    </source>
</evidence>
<dbReference type="InterPro" id="IPR022418">
    <property type="entry name" value="Porphobilinogen_deaminase_C"/>
</dbReference>
<dbReference type="GO" id="GO:0019354">
    <property type="term" value="P:siroheme biosynthetic process"/>
    <property type="evidence" value="ECO:0007669"/>
    <property type="project" value="InterPro"/>
</dbReference>
<dbReference type="Gene3D" id="3.40.190.10">
    <property type="entry name" value="Periplasmic binding protein-like II"/>
    <property type="match status" value="2"/>
</dbReference>
<comment type="catalytic activity">
    <reaction evidence="16 17">
        <text>4 porphobilinogen + H2O = hydroxymethylbilane + 4 NH4(+)</text>
        <dbReference type="Rhea" id="RHEA:13185"/>
        <dbReference type="ChEBI" id="CHEBI:15377"/>
        <dbReference type="ChEBI" id="CHEBI:28938"/>
        <dbReference type="ChEBI" id="CHEBI:57845"/>
        <dbReference type="ChEBI" id="CHEBI:58126"/>
        <dbReference type="EC" id="2.5.1.61"/>
    </reaction>
</comment>
<dbReference type="Pfam" id="PF02602">
    <property type="entry name" value="HEM4"/>
    <property type="match status" value="1"/>
</dbReference>
<evidence type="ECO:0000259" key="20">
    <source>
        <dbReference type="Pfam" id="PF00590"/>
    </source>
</evidence>
<keyword evidence="7 18" id="KW-0489">Methyltransferase</keyword>